<proteinExistence type="predicted"/>
<keyword evidence="1" id="KW-0676">Redox-active center</keyword>
<sequence>MSTTTFAAYGEKLRQATQCRNIANRYSQSSKKNATSLVGHHALDFTLYNTYHQQISLHDLTTHSNVVLLFFPLAFTSVCTAELCSVRDNMIKYTRLNCTVLGISVDSIFTLNIFKQEQQLPFDLLSDFNKEVSRAYNALYEQFPLYGMKGVTKRAAFVIDRRDIIQYAEVLADPGQMPNFAAIESTLAKLEHSQVSDDTNDFDLSSYLTSLLNRFLP</sequence>
<dbReference type="EMBL" id="CAJNOL010000786">
    <property type="protein sequence ID" value="CAF1199279.1"/>
    <property type="molecule type" value="Genomic_DNA"/>
</dbReference>
<organism evidence="3 4">
    <name type="scientific">Rotaria sordida</name>
    <dbReference type="NCBI Taxonomy" id="392033"/>
    <lineage>
        <taxon>Eukaryota</taxon>
        <taxon>Metazoa</taxon>
        <taxon>Spiralia</taxon>
        <taxon>Gnathifera</taxon>
        <taxon>Rotifera</taxon>
        <taxon>Eurotatoria</taxon>
        <taxon>Bdelloidea</taxon>
        <taxon>Philodinida</taxon>
        <taxon>Philodinidae</taxon>
        <taxon>Rotaria</taxon>
    </lineage>
</organism>
<comment type="caution">
    <text evidence="3">The sequence shown here is derived from an EMBL/GenBank/DDBJ whole genome shotgun (WGS) entry which is preliminary data.</text>
</comment>
<keyword evidence="4" id="KW-1185">Reference proteome</keyword>
<name>A0A814W9K0_9BILA</name>
<dbReference type="GO" id="GO:0016491">
    <property type="term" value="F:oxidoreductase activity"/>
    <property type="evidence" value="ECO:0007669"/>
    <property type="project" value="InterPro"/>
</dbReference>
<reference evidence="3" key="1">
    <citation type="submission" date="2021-02" db="EMBL/GenBank/DDBJ databases">
        <authorList>
            <person name="Nowell W R."/>
        </authorList>
    </citation>
    <scope>NUCLEOTIDE SEQUENCE</scope>
</reference>
<dbReference type="Proteomes" id="UP000663870">
    <property type="component" value="Unassembled WGS sequence"/>
</dbReference>
<dbReference type="PANTHER" id="PTHR43110:SF1">
    <property type="entry name" value="THIOL PEROXIDASE"/>
    <property type="match status" value="1"/>
</dbReference>
<gene>
    <name evidence="3" type="ORF">JXQ802_LOCUS24324</name>
</gene>
<dbReference type="PROSITE" id="PS51352">
    <property type="entry name" value="THIOREDOXIN_2"/>
    <property type="match status" value="1"/>
</dbReference>
<dbReference type="InterPro" id="IPR013766">
    <property type="entry name" value="Thioredoxin_domain"/>
</dbReference>
<dbReference type="InterPro" id="IPR050455">
    <property type="entry name" value="Tpx_Peroxidase_subfamily"/>
</dbReference>
<dbReference type="GO" id="GO:0016209">
    <property type="term" value="F:antioxidant activity"/>
    <property type="evidence" value="ECO:0007669"/>
    <property type="project" value="InterPro"/>
</dbReference>
<evidence type="ECO:0000259" key="2">
    <source>
        <dbReference type="PROSITE" id="PS51352"/>
    </source>
</evidence>
<dbReference type="PANTHER" id="PTHR43110">
    <property type="entry name" value="THIOL PEROXIDASE"/>
    <property type="match status" value="1"/>
</dbReference>
<dbReference type="InterPro" id="IPR036249">
    <property type="entry name" value="Thioredoxin-like_sf"/>
</dbReference>
<evidence type="ECO:0000256" key="1">
    <source>
        <dbReference type="ARBA" id="ARBA00023284"/>
    </source>
</evidence>
<feature type="domain" description="Thioredoxin" evidence="2">
    <location>
        <begin position="36"/>
        <end position="192"/>
    </location>
</feature>
<evidence type="ECO:0000313" key="3">
    <source>
        <dbReference type="EMBL" id="CAF1199279.1"/>
    </source>
</evidence>
<dbReference type="Pfam" id="PF00578">
    <property type="entry name" value="AhpC-TSA"/>
    <property type="match status" value="1"/>
</dbReference>
<protein>
    <recommendedName>
        <fullName evidence="2">Thioredoxin domain-containing protein</fullName>
    </recommendedName>
</protein>
<evidence type="ECO:0000313" key="4">
    <source>
        <dbReference type="Proteomes" id="UP000663870"/>
    </source>
</evidence>
<dbReference type="SUPFAM" id="SSF52833">
    <property type="entry name" value="Thioredoxin-like"/>
    <property type="match status" value="1"/>
</dbReference>
<dbReference type="InterPro" id="IPR000866">
    <property type="entry name" value="AhpC/TSA"/>
</dbReference>
<dbReference type="AlphaFoldDB" id="A0A814W9K0"/>
<accession>A0A814W9K0</accession>
<dbReference type="Gene3D" id="3.40.30.10">
    <property type="entry name" value="Glutaredoxin"/>
    <property type="match status" value="1"/>
</dbReference>